<keyword evidence="3" id="KW-0645">Protease</keyword>
<keyword evidence="4" id="KW-0833">Ubl conjugation pathway</keyword>
<evidence type="ECO:0000313" key="10">
    <source>
        <dbReference type="Proteomes" id="UP000324585"/>
    </source>
</evidence>
<dbReference type="EMBL" id="VRMN01000004">
    <property type="protein sequence ID" value="KAA8494672.1"/>
    <property type="molecule type" value="Genomic_DNA"/>
</dbReference>
<evidence type="ECO:0000256" key="2">
    <source>
        <dbReference type="ARBA" id="ARBA00012759"/>
    </source>
</evidence>
<keyword evidence="10" id="KW-1185">Reference proteome</keyword>
<evidence type="ECO:0000313" key="9">
    <source>
        <dbReference type="EMBL" id="KAA8494672.1"/>
    </source>
</evidence>
<dbReference type="Proteomes" id="UP000324585">
    <property type="component" value="Unassembled WGS sequence"/>
</dbReference>
<feature type="region of interest" description="Disordered" evidence="7">
    <location>
        <begin position="309"/>
        <end position="328"/>
    </location>
</feature>
<gene>
    <name evidence="9" type="ORF">FVE85_2913</name>
</gene>
<dbReference type="OMA" id="KAMEDPE"/>
<evidence type="ECO:0000256" key="5">
    <source>
        <dbReference type="ARBA" id="ARBA00022801"/>
    </source>
</evidence>
<comment type="catalytic activity">
    <reaction evidence="1">
        <text>Thiol-dependent hydrolysis of ester, thioester, amide, peptide and isopeptide bonds formed by the C-terminal Gly of ubiquitin (a 76-residue protein attached to proteins as an intracellular targeting signal).</text>
        <dbReference type="EC" id="3.4.19.12"/>
    </reaction>
</comment>
<accession>A0A5J4YV05</accession>
<evidence type="ECO:0000256" key="3">
    <source>
        <dbReference type="ARBA" id="ARBA00022670"/>
    </source>
</evidence>
<name>A0A5J4YV05_PORPP</name>
<evidence type="ECO:0000259" key="8">
    <source>
        <dbReference type="Pfam" id="PF21403"/>
    </source>
</evidence>
<evidence type="ECO:0000256" key="4">
    <source>
        <dbReference type="ARBA" id="ARBA00022786"/>
    </source>
</evidence>
<evidence type="ECO:0000256" key="7">
    <source>
        <dbReference type="SAM" id="MobiDB-lite"/>
    </source>
</evidence>
<feature type="domain" description="OTU1 Ubl" evidence="8">
    <location>
        <begin position="4"/>
        <end position="53"/>
    </location>
</feature>
<dbReference type="OrthoDB" id="333752at2759"/>
<evidence type="ECO:0000256" key="6">
    <source>
        <dbReference type="ARBA" id="ARBA00022807"/>
    </source>
</evidence>
<organism evidence="9 10">
    <name type="scientific">Porphyridium purpureum</name>
    <name type="common">Red alga</name>
    <name type="synonym">Porphyridium cruentum</name>
    <dbReference type="NCBI Taxonomy" id="35688"/>
    <lineage>
        <taxon>Eukaryota</taxon>
        <taxon>Rhodophyta</taxon>
        <taxon>Bangiophyceae</taxon>
        <taxon>Porphyridiales</taxon>
        <taxon>Porphyridiaceae</taxon>
        <taxon>Porphyridium</taxon>
    </lineage>
</organism>
<proteinExistence type="predicted"/>
<reference evidence="10" key="1">
    <citation type="journal article" date="2019" name="Nat. Commun.">
        <title>Expansion of phycobilisome linker gene families in mesophilic red algae.</title>
        <authorList>
            <person name="Lee J."/>
            <person name="Kim D."/>
            <person name="Bhattacharya D."/>
            <person name="Yoon H.S."/>
        </authorList>
    </citation>
    <scope>NUCLEOTIDE SEQUENCE [LARGE SCALE GENOMIC DNA]</scope>
    <source>
        <strain evidence="10">CCMP 1328</strain>
    </source>
</reference>
<keyword evidence="5" id="KW-0378">Hydrolase</keyword>
<sequence length="328" mass="35980">MWSLRVQYQGGSLQLDEVDPDASLLVLQQRVEKITNLSVAQQRIRMGFPPKPIATGPDDASRPLQTFVKNHETLLLDAQATSLDVKQGKGAFAKKRKRAESSAPTRKLTDKYGNLVAREVIDGPPGDHAGSPFDRALDALGDQLVAALDSSASASRGGKLPSALVSATRSEMEKRVAERVASHRYQATLAGTFTISRVAGQASMQVEYTARDPRPERHVEEVQVIPSVLLRLIVASIVQDPDFRENVKPMLMAFVSPRTFWNLAAFCRDEGMLYNGIPNSADLEAGLRKLLPDSNLAFLSTRRRALSEKAMRNRQMATERAASSSDPD</sequence>
<dbReference type="InterPro" id="IPR048857">
    <property type="entry name" value="OTU1_Ubl"/>
</dbReference>
<dbReference type="Pfam" id="PF21403">
    <property type="entry name" value="OTU1_UBXL"/>
    <property type="match status" value="1"/>
</dbReference>
<dbReference type="AlphaFoldDB" id="A0A5J4YV05"/>
<dbReference type="EC" id="3.4.19.12" evidence="2"/>
<comment type="caution">
    <text evidence="9">The sequence shown here is derived from an EMBL/GenBank/DDBJ whole genome shotgun (WGS) entry which is preliminary data.</text>
</comment>
<keyword evidence="6" id="KW-0788">Thiol protease</keyword>
<evidence type="ECO:0000256" key="1">
    <source>
        <dbReference type="ARBA" id="ARBA00000707"/>
    </source>
</evidence>
<dbReference type="Gene3D" id="3.10.20.90">
    <property type="entry name" value="Phosphatidylinositol 3-kinase Catalytic Subunit, Chain A, domain 1"/>
    <property type="match status" value="1"/>
</dbReference>
<protein>
    <recommendedName>
        <fullName evidence="2">ubiquitinyl hydrolase 1</fullName>
        <ecNumber evidence="2">3.4.19.12</ecNumber>
    </recommendedName>
</protein>